<evidence type="ECO:0000256" key="5">
    <source>
        <dbReference type="ARBA" id="ARBA00023306"/>
    </source>
</evidence>
<feature type="compositionally biased region" description="Low complexity" evidence="7">
    <location>
        <begin position="1046"/>
        <end position="1062"/>
    </location>
</feature>
<keyword evidence="2" id="KW-0132">Cell division</keyword>
<dbReference type="InterPro" id="IPR059120">
    <property type="entry name" value="Cullin-like_AB"/>
</dbReference>
<evidence type="ECO:0000256" key="4">
    <source>
        <dbReference type="ARBA" id="ARBA00022786"/>
    </source>
</evidence>
<dbReference type="PROSITE" id="PS50069">
    <property type="entry name" value="CULLIN_2"/>
    <property type="match status" value="1"/>
</dbReference>
<evidence type="ECO:0000313" key="10">
    <source>
        <dbReference type="Proteomes" id="UP000007322"/>
    </source>
</evidence>
<dbReference type="OMA" id="VTTWQAT"/>
<feature type="region of interest" description="Disordered" evidence="7">
    <location>
        <begin position="27"/>
        <end position="47"/>
    </location>
</feature>
<dbReference type="Pfam" id="PF08672">
    <property type="entry name" value="ANAPC2"/>
    <property type="match status" value="1"/>
</dbReference>
<dbReference type="OrthoDB" id="5581181at2759"/>
<feature type="domain" description="Cullin family profile" evidence="8">
    <location>
        <begin position="777"/>
        <end position="1018"/>
    </location>
</feature>
<dbReference type="RefSeq" id="XP_003659668.1">
    <property type="nucleotide sequence ID" value="XM_003659620.1"/>
</dbReference>
<dbReference type="Gene3D" id="1.10.10.10">
    <property type="entry name" value="Winged helix-like DNA-binding domain superfamily/Winged helix DNA-binding domain"/>
    <property type="match status" value="1"/>
</dbReference>
<evidence type="ECO:0000259" key="8">
    <source>
        <dbReference type="PROSITE" id="PS50069"/>
    </source>
</evidence>
<organism evidence="9 10">
    <name type="scientific">Thermothelomyces thermophilus (strain ATCC 42464 / BCRC 31852 / DSM 1799)</name>
    <name type="common">Sporotrichum thermophile</name>
    <dbReference type="NCBI Taxonomy" id="573729"/>
    <lineage>
        <taxon>Eukaryota</taxon>
        <taxon>Fungi</taxon>
        <taxon>Dikarya</taxon>
        <taxon>Ascomycota</taxon>
        <taxon>Pezizomycotina</taxon>
        <taxon>Sordariomycetes</taxon>
        <taxon>Sordariomycetidae</taxon>
        <taxon>Sordariales</taxon>
        <taxon>Chaetomiaceae</taxon>
        <taxon>Thermothelomyces</taxon>
    </lineage>
</organism>
<feature type="compositionally biased region" description="Acidic residues" evidence="7">
    <location>
        <begin position="240"/>
        <end position="254"/>
    </location>
</feature>
<feature type="region of interest" description="Disordered" evidence="7">
    <location>
        <begin position="240"/>
        <end position="284"/>
    </location>
</feature>
<dbReference type="HOGENOM" id="CLU_007149_0_0_1"/>
<dbReference type="EMBL" id="CP003002">
    <property type="protein sequence ID" value="AEO54423.1"/>
    <property type="molecule type" value="Genomic_DNA"/>
</dbReference>
<dbReference type="SUPFAM" id="SSF46785">
    <property type="entry name" value="Winged helix' DNA-binding domain"/>
    <property type="match status" value="1"/>
</dbReference>
<dbReference type="GO" id="GO:0051301">
    <property type="term" value="P:cell division"/>
    <property type="evidence" value="ECO:0007669"/>
    <property type="project" value="UniProtKB-KW"/>
</dbReference>
<dbReference type="GeneID" id="11508425"/>
<dbReference type="SUPFAM" id="SSF75632">
    <property type="entry name" value="Cullin homology domain"/>
    <property type="match status" value="1"/>
</dbReference>
<feature type="region of interest" description="Disordered" evidence="7">
    <location>
        <begin position="1042"/>
        <end position="1081"/>
    </location>
</feature>
<evidence type="ECO:0000256" key="2">
    <source>
        <dbReference type="ARBA" id="ARBA00022618"/>
    </source>
</evidence>
<protein>
    <recommendedName>
        <fullName evidence="1">Anaphase-promoting complex subunit 2</fullName>
    </recommendedName>
</protein>
<sequence>MPAAVASHWRERQQRVFQSVFQTDVAQPTPQSTASNLFPELGQPCDRPAASLLDQQKHTPSSRGHPIREEGSFQRKVLDPSLHTASQPPLPSAAIATSDDQAAYDRAWHIVTAHIALPSSATADNSFRSSPIPTTTTTNAISPAPELQQQQQQQQASSRRRRGRDRDVTTSTSASASLVPDPGLGSSDFYEAFALLVNARALLPHATRTDDILAWHVRKVRAHFAQHVIPLLAGCADEVGDGLDDESGDGDAGDSEGRGGEQGRVQGSRRRQIGRKEKGKGKGHHYEKHMVIVMTSIRMLESALRLYFCGMDQLLSGFARLADVAPDAAREAQMINARFRRDLHALISGSVPKGLMRSVKAVLVRLASTILGIPTRDESRADGEPAARPAAPGPDDLKVQAARERLIELVQQLRNVGLTGERFQVLFAEVMDALMSEFVVGAYAGLWSAPDARSFSATMDTISRGAAQSVASPCIASLSDWVENHFARLSFEVLACIAVNPQGTLPVTLADLKTYQSLALGRLATLRIRELFDIVLAWPESRPALDDLRATVTTSARRKQLTDSFSRDLQTRLLHPGCSTLEILRTYISIIRTLYALDPSKVLLSRVEPGLRLYLCQREDAVRVVVAGLLASREEMREARKAREVRKGQREDTRPDDAAGQFHDLEEAANNPFGTSGSFGTTPREQTLETEVASGYATKTTSAPAKDVRHPTKLVELALFLNNDPSIQPQSRSSRAAPAPSSDDADLDWNDLSWLPDPIDAGANYKRPKRSEDVVGTLISALGSQDVFIKEFSAVVAERLLAPADAEQRFEQELRVLELLKRRFGEASLQACDVMMRDVLVDSRRVNAVISGGAGRAAAARKGREAAAAAAVAAGPGASTGGGAGQEETEYHARILSRLFWPGLEREHFLLPAPVVERQQRYEAGYEGLKSRRKLTWLNQLGQARVEIELRDRTLTVDCSPAEATVVYAFQTDDGATGEDGNNDDADDGPVVQKSVEELYEQLQMDEDLITAALQFWVGKGVLRRVGGASSSTYAVAETLREEPDPAATAGGPTTEPAAADQAMEEEPTAATAASSQAMSAKERERREIYWRYIQGMLTNASATMPLTQMAMMMRMLITDGFPWSDEELQDFLAEKVAEGLMELVGGKYRLVKK</sequence>
<dbReference type="AlphaFoldDB" id="G2Q3S0"/>
<dbReference type="GO" id="GO:0070979">
    <property type="term" value="P:protein K11-linked ubiquitination"/>
    <property type="evidence" value="ECO:0007669"/>
    <property type="project" value="TreeGrafter"/>
</dbReference>
<dbReference type="InterPro" id="IPR016158">
    <property type="entry name" value="Cullin_homology"/>
</dbReference>
<dbReference type="InterPro" id="IPR036390">
    <property type="entry name" value="WH_DNA-bd_sf"/>
</dbReference>
<dbReference type="STRING" id="573729.G2Q3S0"/>
<gene>
    <name evidence="9" type="ORF">MYCTH_2296986</name>
</gene>
<name>G2Q3S0_THET4</name>
<evidence type="ECO:0000313" key="9">
    <source>
        <dbReference type="EMBL" id="AEO54423.1"/>
    </source>
</evidence>
<feature type="compositionally biased region" description="Basic and acidic residues" evidence="7">
    <location>
        <begin position="639"/>
        <end position="657"/>
    </location>
</feature>
<dbReference type="GO" id="GO:0006511">
    <property type="term" value="P:ubiquitin-dependent protein catabolic process"/>
    <property type="evidence" value="ECO:0007669"/>
    <property type="project" value="InterPro"/>
</dbReference>
<evidence type="ECO:0000256" key="3">
    <source>
        <dbReference type="ARBA" id="ARBA00022776"/>
    </source>
</evidence>
<dbReference type="FunCoup" id="G2Q3S0">
    <property type="interactions" value="564"/>
</dbReference>
<dbReference type="Pfam" id="PF25773">
    <property type="entry name" value="TPR_ANAPC2"/>
    <property type="match status" value="1"/>
</dbReference>
<accession>G2Q3S0</accession>
<feature type="compositionally biased region" description="Basic and acidic residues" evidence="7">
    <location>
        <begin position="376"/>
        <end position="385"/>
    </location>
</feature>
<feature type="compositionally biased region" description="Polar residues" evidence="7">
    <location>
        <begin position="27"/>
        <end position="36"/>
    </location>
</feature>
<dbReference type="SMART" id="SM00182">
    <property type="entry name" value="CULLIN"/>
    <property type="match status" value="1"/>
</dbReference>
<dbReference type="GO" id="GO:0005680">
    <property type="term" value="C:anaphase-promoting complex"/>
    <property type="evidence" value="ECO:0007669"/>
    <property type="project" value="TreeGrafter"/>
</dbReference>
<feature type="compositionally biased region" description="Polar residues" evidence="7">
    <location>
        <begin position="121"/>
        <end position="141"/>
    </location>
</feature>
<feature type="compositionally biased region" description="Low complexity" evidence="7">
    <location>
        <begin position="1069"/>
        <end position="1080"/>
    </location>
</feature>
<dbReference type="PANTHER" id="PTHR45957">
    <property type="entry name" value="ANAPHASE-PROMOTING COMPLEX SUBUNIT 2"/>
    <property type="match status" value="1"/>
</dbReference>
<dbReference type="InterPro" id="IPR036388">
    <property type="entry name" value="WH-like_DNA-bd_sf"/>
</dbReference>
<keyword evidence="5" id="KW-0131">Cell cycle</keyword>
<dbReference type="KEGG" id="mtm:MYCTH_2296986"/>
<dbReference type="InParanoid" id="G2Q3S0"/>
<feature type="region of interest" description="Disordered" evidence="7">
    <location>
        <begin position="725"/>
        <end position="749"/>
    </location>
</feature>
<keyword evidence="10" id="KW-1185">Reference proteome</keyword>
<dbReference type="GO" id="GO:0007091">
    <property type="term" value="P:metaphase/anaphase transition of mitotic cell cycle"/>
    <property type="evidence" value="ECO:0007669"/>
    <property type="project" value="TreeGrafter"/>
</dbReference>
<proteinExistence type="inferred from homology"/>
<dbReference type="Gene3D" id="3.30.230.130">
    <property type="entry name" value="Cullin, Chain C, Domain 2"/>
    <property type="match status" value="1"/>
</dbReference>
<dbReference type="InterPro" id="IPR014786">
    <property type="entry name" value="ANAPC2_C"/>
</dbReference>
<dbReference type="eggNOG" id="KOG2165">
    <property type="taxonomic scope" value="Eukaryota"/>
</dbReference>
<keyword evidence="4" id="KW-0833">Ubl conjugation pathway</keyword>
<feature type="region of interest" description="Disordered" evidence="7">
    <location>
        <begin position="376"/>
        <end position="395"/>
    </location>
</feature>
<reference evidence="9 10" key="1">
    <citation type="journal article" date="2011" name="Nat. Biotechnol.">
        <title>Comparative genomic analysis of the thermophilic biomass-degrading fungi Myceliophthora thermophila and Thielavia terrestris.</title>
        <authorList>
            <person name="Berka R.M."/>
            <person name="Grigoriev I.V."/>
            <person name="Otillar R."/>
            <person name="Salamov A."/>
            <person name="Grimwood J."/>
            <person name="Reid I."/>
            <person name="Ishmael N."/>
            <person name="John T."/>
            <person name="Darmond C."/>
            <person name="Moisan M.-C."/>
            <person name="Henrissat B."/>
            <person name="Coutinho P.M."/>
            <person name="Lombard V."/>
            <person name="Natvig D.O."/>
            <person name="Lindquist E."/>
            <person name="Schmutz J."/>
            <person name="Lucas S."/>
            <person name="Harris P."/>
            <person name="Powlowski J."/>
            <person name="Bellemare A."/>
            <person name="Taylor D."/>
            <person name="Butler G."/>
            <person name="de Vries R.P."/>
            <person name="Allijn I.E."/>
            <person name="van den Brink J."/>
            <person name="Ushinsky S."/>
            <person name="Storms R."/>
            <person name="Powell A.J."/>
            <person name="Paulsen I.T."/>
            <person name="Elbourne L.D.H."/>
            <person name="Baker S.E."/>
            <person name="Magnuson J."/>
            <person name="LaBoissiere S."/>
            <person name="Clutterbuck A.J."/>
            <person name="Martinez D."/>
            <person name="Wogulis M."/>
            <person name="de Leon A.L."/>
            <person name="Rey M.W."/>
            <person name="Tsang A."/>
        </authorList>
    </citation>
    <scope>NUCLEOTIDE SEQUENCE [LARGE SCALE GENOMIC DNA]</scope>
    <source>
        <strain evidence="10">ATCC 42464 / BCRC 31852 / DSM 1799</strain>
    </source>
</reference>
<feature type="region of interest" description="Disordered" evidence="7">
    <location>
        <begin position="121"/>
        <end position="181"/>
    </location>
</feature>
<dbReference type="PANTHER" id="PTHR45957:SF1">
    <property type="entry name" value="ANAPHASE-PROMOTING COMPLEX SUBUNIT 2"/>
    <property type="match status" value="1"/>
</dbReference>
<dbReference type="Pfam" id="PF26557">
    <property type="entry name" value="Cullin_AB"/>
    <property type="match status" value="1"/>
</dbReference>
<evidence type="ECO:0000256" key="6">
    <source>
        <dbReference type="PROSITE-ProRule" id="PRU00330"/>
    </source>
</evidence>
<feature type="compositionally biased region" description="Low complexity" evidence="7">
    <location>
        <begin position="148"/>
        <end position="157"/>
    </location>
</feature>
<evidence type="ECO:0000256" key="1">
    <source>
        <dbReference type="ARBA" id="ARBA00016068"/>
    </source>
</evidence>
<dbReference type="InterPro" id="IPR057975">
    <property type="entry name" value="TPR_ANAPC2"/>
</dbReference>
<dbReference type="SMART" id="SM01013">
    <property type="entry name" value="APC2"/>
    <property type="match status" value="1"/>
</dbReference>
<dbReference type="Proteomes" id="UP000007322">
    <property type="component" value="Chromosome 1"/>
</dbReference>
<dbReference type="GO" id="GO:0031625">
    <property type="term" value="F:ubiquitin protein ligase binding"/>
    <property type="evidence" value="ECO:0007669"/>
    <property type="project" value="InterPro"/>
</dbReference>
<comment type="similarity">
    <text evidence="6">Belongs to the cullin family.</text>
</comment>
<feature type="compositionally biased region" description="Low complexity" evidence="7">
    <location>
        <begin position="728"/>
        <end position="742"/>
    </location>
</feature>
<dbReference type="InterPro" id="IPR036317">
    <property type="entry name" value="Cullin_homology_sf"/>
</dbReference>
<keyword evidence="3" id="KW-0498">Mitosis</keyword>
<feature type="region of interest" description="Disordered" evidence="7">
    <location>
        <begin position="639"/>
        <end position="658"/>
    </location>
</feature>
<evidence type="ECO:0000256" key="7">
    <source>
        <dbReference type="SAM" id="MobiDB-lite"/>
    </source>
</evidence>
<feature type="compositionally biased region" description="Basic residues" evidence="7">
    <location>
        <begin position="267"/>
        <end position="284"/>
    </location>
</feature>
<dbReference type="VEuPathDB" id="FungiDB:MYCTH_2296986"/>
<dbReference type="InterPro" id="IPR044554">
    <property type="entry name" value="ANAPC2"/>
</dbReference>